<dbReference type="CDD" id="cd00293">
    <property type="entry name" value="USP-like"/>
    <property type="match status" value="1"/>
</dbReference>
<dbReference type="AlphaFoldDB" id="A0A916KA04"/>
<dbReference type="PIRSF" id="PIRSF006276">
    <property type="entry name" value="UspA"/>
    <property type="match status" value="1"/>
</dbReference>
<gene>
    <name evidence="4" type="primary">teaD</name>
    <name evidence="4" type="ORF">PAESOLCIP111_06011</name>
</gene>
<comment type="caution">
    <text evidence="4">The sequence shown here is derived from an EMBL/GenBank/DDBJ whole genome shotgun (WGS) entry which is preliminary data.</text>
</comment>
<accession>A0A916KA04</accession>
<keyword evidence="5" id="KW-1185">Reference proteome</keyword>
<evidence type="ECO:0000256" key="1">
    <source>
        <dbReference type="ARBA" id="ARBA00008791"/>
    </source>
</evidence>
<comment type="similarity">
    <text evidence="1 2">Belongs to the universal stress protein A family.</text>
</comment>
<feature type="domain" description="UspA" evidence="3">
    <location>
        <begin position="3"/>
        <end position="142"/>
    </location>
</feature>
<dbReference type="Pfam" id="PF00582">
    <property type="entry name" value="Usp"/>
    <property type="match status" value="1"/>
</dbReference>
<dbReference type="RefSeq" id="WP_218095694.1">
    <property type="nucleotide sequence ID" value="NZ_CAJVAS010000052.1"/>
</dbReference>
<name>A0A916KA04_9BACL</name>
<evidence type="ECO:0000256" key="2">
    <source>
        <dbReference type="PIRNR" id="PIRNR006276"/>
    </source>
</evidence>
<dbReference type="EMBL" id="CAJVAS010000052">
    <property type="protein sequence ID" value="CAG7650136.1"/>
    <property type="molecule type" value="Genomic_DNA"/>
</dbReference>
<keyword evidence="2" id="KW-0963">Cytoplasm</keyword>
<protein>
    <recommendedName>
        <fullName evidence="2">Universal stress protein</fullName>
    </recommendedName>
</protein>
<reference evidence="4" key="1">
    <citation type="submission" date="2021-06" db="EMBL/GenBank/DDBJ databases">
        <authorList>
            <person name="Criscuolo A."/>
        </authorList>
    </citation>
    <scope>NUCLEOTIDE SEQUENCE</scope>
    <source>
        <strain evidence="4">CIP111600</strain>
    </source>
</reference>
<evidence type="ECO:0000313" key="4">
    <source>
        <dbReference type="EMBL" id="CAG7650136.1"/>
    </source>
</evidence>
<comment type="subcellular location">
    <subcellularLocation>
        <location evidence="2">Cytoplasm</location>
    </subcellularLocation>
</comment>
<dbReference type="InterPro" id="IPR006015">
    <property type="entry name" value="Universal_stress_UspA"/>
</dbReference>
<organism evidence="4 5">
    <name type="scientific">Paenibacillus solanacearum</name>
    <dbReference type="NCBI Taxonomy" id="2048548"/>
    <lineage>
        <taxon>Bacteria</taxon>
        <taxon>Bacillati</taxon>
        <taxon>Bacillota</taxon>
        <taxon>Bacilli</taxon>
        <taxon>Bacillales</taxon>
        <taxon>Paenibacillaceae</taxon>
        <taxon>Paenibacillus</taxon>
    </lineage>
</organism>
<dbReference type="PANTHER" id="PTHR46268:SF6">
    <property type="entry name" value="UNIVERSAL STRESS PROTEIN UP12"/>
    <property type="match status" value="1"/>
</dbReference>
<proteinExistence type="inferred from homology"/>
<evidence type="ECO:0000313" key="5">
    <source>
        <dbReference type="Proteomes" id="UP000693672"/>
    </source>
</evidence>
<dbReference type="Proteomes" id="UP000693672">
    <property type="component" value="Unassembled WGS sequence"/>
</dbReference>
<sequence length="142" mass="15365">MSFTNILMSYDGSEPSKKALEKAIALTEQNNAKLTLLHAYHVPSMVSTHPFLIVPPEYMTSVADTENLIVEELRALVSHLPNAQAVVANGQPAKVILDYAKEQQCDLIVMGSRGLGGLQELVLGSVSHNVVQHAPIPVLIVK</sequence>
<dbReference type="InterPro" id="IPR006016">
    <property type="entry name" value="UspA"/>
</dbReference>
<evidence type="ECO:0000259" key="3">
    <source>
        <dbReference type="Pfam" id="PF00582"/>
    </source>
</evidence>
<dbReference type="PANTHER" id="PTHR46268">
    <property type="entry name" value="STRESS RESPONSE PROTEIN NHAX"/>
    <property type="match status" value="1"/>
</dbReference>